<reference evidence="1" key="1">
    <citation type="submission" date="2021-08" db="EMBL/GenBank/DDBJ databases">
        <title>The first chromosome-level gecko genome reveals the dynamic sex chromosomes of Neotropical dwarf geckos (Sphaerodactylidae: Sphaerodactylus).</title>
        <authorList>
            <person name="Pinto B.J."/>
            <person name="Keating S.E."/>
            <person name="Gamble T."/>
        </authorList>
    </citation>
    <scope>NUCLEOTIDE SEQUENCE</scope>
    <source>
        <strain evidence="1">TG3544</strain>
    </source>
</reference>
<dbReference type="Proteomes" id="UP000827872">
    <property type="component" value="Linkage Group LG06"/>
</dbReference>
<evidence type="ECO:0000313" key="1">
    <source>
        <dbReference type="EMBL" id="KAH8008196.1"/>
    </source>
</evidence>
<protein>
    <submittedName>
        <fullName evidence="1">Uncharacterized protein</fullName>
    </submittedName>
</protein>
<name>A0ACB8FSP2_9SAUR</name>
<gene>
    <name evidence="1" type="ORF">K3G42_028283</name>
</gene>
<accession>A0ACB8FSP2</accession>
<dbReference type="EMBL" id="CM037619">
    <property type="protein sequence ID" value="KAH8008196.1"/>
    <property type="molecule type" value="Genomic_DNA"/>
</dbReference>
<proteinExistence type="predicted"/>
<comment type="caution">
    <text evidence="1">The sequence shown here is derived from an EMBL/GenBank/DDBJ whole genome shotgun (WGS) entry which is preliminary data.</text>
</comment>
<organism evidence="1 2">
    <name type="scientific">Sphaerodactylus townsendi</name>
    <dbReference type="NCBI Taxonomy" id="933632"/>
    <lineage>
        <taxon>Eukaryota</taxon>
        <taxon>Metazoa</taxon>
        <taxon>Chordata</taxon>
        <taxon>Craniata</taxon>
        <taxon>Vertebrata</taxon>
        <taxon>Euteleostomi</taxon>
        <taxon>Lepidosauria</taxon>
        <taxon>Squamata</taxon>
        <taxon>Bifurcata</taxon>
        <taxon>Gekkota</taxon>
        <taxon>Sphaerodactylidae</taxon>
        <taxon>Sphaerodactylus</taxon>
    </lineage>
</organism>
<sequence length="103" mass="11954">MEVYLGWRKHLSFIQWSCRTGEGSTPAVSKATILPNGESSCLHVGTTSRCKYDASCIPQKHLMKIVNQNWFGEQNFVIFVFQNKDSFFGMYIHFVQGNTFMWY</sequence>
<keyword evidence="2" id="KW-1185">Reference proteome</keyword>
<evidence type="ECO:0000313" key="2">
    <source>
        <dbReference type="Proteomes" id="UP000827872"/>
    </source>
</evidence>